<evidence type="ECO:0000313" key="4">
    <source>
        <dbReference type="Proteomes" id="UP000448235"/>
    </source>
</evidence>
<dbReference type="AlphaFoldDB" id="A0A7X4VYG9"/>
<name>A0A7X4VYG9_9GAMM</name>
<keyword evidence="2" id="KW-0472">Membrane</keyword>
<dbReference type="EMBL" id="WUTS01000001">
    <property type="protein sequence ID" value="NAW12679.1"/>
    <property type="molecule type" value="Genomic_DNA"/>
</dbReference>
<organism evidence="3 4">
    <name type="scientific">Halomonas icarae</name>
    <dbReference type="NCBI Taxonomy" id="2691040"/>
    <lineage>
        <taxon>Bacteria</taxon>
        <taxon>Pseudomonadati</taxon>
        <taxon>Pseudomonadota</taxon>
        <taxon>Gammaproteobacteria</taxon>
        <taxon>Oceanospirillales</taxon>
        <taxon>Halomonadaceae</taxon>
        <taxon>Halomonas</taxon>
    </lineage>
</organism>
<dbReference type="Proteomes" id="UP000448235">
    <property type="component" value="Unassembled WGS sequence"/>
</dbReference>
<evidence type="ECO:0000256" key="2">
    <source>
        <dbReference type="SAM" id="Phobius"/>
    </source>
</evidence>
<dbReference type="RefSeq" id="WP_132042014.1">
    <property type="nucleotide sequence ID" value="NZ_JARWMY010000005.1"/>
</dbReference>
<keyword evidence="2" id="KW-0812">Transmembrane</keyword>
<feature type="transmembrane region" description="Helical" evidence="2">
    <location>
        <begin position="46"/>
        <end position="65"/>
    </location>
</feature>
<gene>
    <name evidence="3" type="ORF">GRB80_07450</name>
</gene>
<evidence type="ECO:0000256" key="1">
    <source>
        <dbReference type="SAM" id="MobiDB-lite"/>
    </source>
</evidence>
<accession>A0A7X4VYG9</accession>
<keyword evidence="2" id="KW-1133">Transmembrane helix</keyword>
<keyword evidence="4" id="KW-1185">Reference proteome</keyword>
<feature type="region of interest" description="Disordered" evidence="1">
    <location>
        <begin position="1"/>
        <end position="41"/>
    </location>
</feature>
<protein>
    <submittedName>
        <fullName evidence="3">Uncharacterized protein</fullName>
    </submittedName>
</protein>
<reference evidence="3 4" key="1">
    <citation type="submission" date="2019-12" db="EMBL/GenBank/DDBJ databases">
        <title>Draft genome sequencing of Halomonas icarensis D1-1.</title>
        <authorList>
            <person name="Pandiyan K."/>
            <person name="Kushwaha P."/>
            <person name="Gowdham M."/>
            <person name="Chakdar H."/>
            <person name="Singh A."/>
            <person name="Kumar M."/>
            <person name="Saxena A.K."/>
        </authorList>
    </citation>
    <scope>NUCLEOTIDE SEQUENCE [LARGE SCALE GENOMIC DNA]</scope>
    <source>
        <strain evidence="3 4">D1-1</strain>
    </source>
</reference>
<sequence length="69" mass="7704">MDTRQSQTPEEELQHLKEVNEPEDFAHPEPDETQPEAREPSRGLPWLLPLVIVLAVAVLGYLLVVGMSG</sequence>
<proteinExistence type="predicted"/>
<evidence type="ECO:0000313" key="3">
    <source>
        <dbReference type="EMBL" id="NAW12679.1"/>
    </source>
</evidence>
<comment type="caution">
    <text evidence="3">The sequence shown here is derived from an EMBL/GenBank/DDBJ whole genome shotgun (WGS) entry which is preliminary data.</text>
</comment>
<feature type="compositionally biased region" description="Basic and acidic residues" evidence="1">
    <location>
        <begin position="12"/>
        <end position="41"/>
    </location>
</feature>